<comment type="caution">
    <text evidence="2">The sequence shown here is derived from an EMBL/GenBank/DDBJ whole genome shotgun (WGS) entry which is preliminary data.</text>
</comment>
<feature type="region of interest" description="Disordered" evidence="1">
    <location>
        <begin position="76"/>
        <end position="96"/>
    </location>
</feature>
<dbReference type="GeneID" id="92516837"/>
<dbReference type="Proteomes" id="UP000673552">
    <property type="component" value="Unassembled WGS sequence"/>
</dbReference>
<dbReference type="EMBL" id="JAFEUZ010000015">
    <property type="protein sequence ID" value="KAG5482890.1"/>
    <property type="molecule type" value="Genomic_DNA"/>
</dbReference>
<reference evidence="3" key="1">
    <citation type="journal article" date="2021" name="Microbiol. Resour. Announc.">
        <title>LGAAP: Leishmaniinae Genome Assembly and Annotation Pipeline.</title>
        <authorList>
            <person name="Almutairi H."/>
            <person name="Urbaniak M.D."/>
            <person name="Bates M.D."/>
            <person name="Jariyapan N."/>
            <person name="Kwakye-Nuako G."/>
            <person name="Thomaz-Soccol V."/>
            <person name="Al-Salem W.S."/>
            <person name="Dillon R.J."/>
            <person name="Bates P.A."/>
            <person name="Gatherer D."/>
        </authorList>
    </citation>
    <scope>NUCLEOTIDE SEQUENCE [LARGE SCALE GENOMIC DNA]</scope>
</reference>
<dbReference type="KEGG" id="lmat:92516837"/>
<accession>A0A836HU06</accession>
<evidence type="ECO:0000313" key="2">
    <source>
        <dbReference type="EMBL" id="KAG5482890.1"/>
    </source>
</evidence>
<dbReference type="OrthoDB" id="267561at2759"/>
<dbReference type="RefSeq" id="XP_067179996.1">
    <property type="nucleotide sequence ID" value="XM_067324325.1"/>
</dbReference>
<dbReference type="AlphaFoldDB" id="A0A836HU06"/>
<feature type="region of interest" description="Disordered" evidence="1">
    <location>
        <begin position="1"/>
        <end position="25"/>
    </location>
</feature>
<protein>
    <submittedName>
        <fullName evidence="2">Uncharacterized protein</fullName>
    </submittedName>
</protein>
<feature type="compositionally biased region" description="Low complexity" evidence="1">
    <location>
        <begin position="1"/>
        <end position="21"/>
    </location>
</feature>
<keyword evidence="3" id="KW-1185">Reference proteome</keyword>
<evidence type="ECO:0000313" key="3">
    <source>
        <dbReference type="Proteomes" id="UP000673552"/>
    </source>
</evidence>
<name>A0A836HU06_9TRYP</name>
<feature type="compositionally biased region" description="Polar residues" evidence="1">
    <location>
        <begin position="78"/>
        <end position="96"/>
    </location>
</feature>
<proteinExistence type="predicted"/>
<gene>
    <name evidence="2" type="ORF">LSCM1_06925</name>
</gene>
<evidence type="ECO:0000256" key="1">
    <source>
        <dbReference type="SAM" id="MobiDB-lite"/>
    </source>
</evidence>
<reference evidence="3" key="2">
    <citation type="journal article" date="2021" name="Sci. Data">
        <title>Chromosome-scale genome sequencing, assembly and annotation of six genomes from subfamily Leishmaniinae.</title>
        <authorList>
            <person name="Almutairi H."/>
            <person name="Urbaniak M.D."/>
            <person name="Bates M.D."/>
            <person name="Jariyapan N."/>
            <person name="Kwakye-Nuako G."/>
            <person name="Thomaz Soccol V."/>
            <person name="Al-Salem W.S."/>
            <person name="Dillon R.J."/>
            <person name="Bates P.A."/>
            <person name="Gatherer D."/>
        </authorList>
    </citation>
    <scope>NUCLEOTIDE SEQUENCE [LARGE SCALE GENOMIC DNA]</scope>
</reference>
<sequence>MVDLLRSLGLSSETESSSSSSAGGHPPAAAPFRYLAASSEVAQYQHPSFQSLELLLPASLWSDSFVQERARYTLQPRHPSSLSAPANGATSGPSSSHACCGSMQTLAVTTAVLETQRRASSTGVGGCLPSGTPGRWSLMAIYRNFKRAREEAPMWEKVFEGPRRVGLVDSAVEETSACRHRALSPPIDSLASSSASLVNDGSVTKGDDRREEVTVPSHGLSSSCSFASTVSRAESINPAGVSEADTRNAKAPECQVRSSASPVSVRAPATPLTAAHAEALRVFKTVLDRVSAVHEICCPLCSPPRPPRWGLCGQPALPNRPVLAHGPHARTNKDAPIDPEESQVANGHVRNAHELSADVATLNGTEAYRQHLLHRVRSLLSHHDDRLRCLSETKPTRLHVAVELHPLVVACAQLGGLPLLRALSVTL</sequence>
<organism evidence="2 3">
    <name type="scientific">Leishmania martiniquensis</name>
    <dbReference type="NCBI Taxonomy" id="1580590"/>
    <lineage>
        <taxon>Eukaryota</taxon>
        <taxon>Discoba</taxon>
        <taxon>Euglenozoa</taxon>
        <taxon>Kinetoplastea</taxon>
        <taxon>Metakinetoplastina</taxon>
        <taxon>Trypanosomatida</taxon>
        <taxon>Trypanosomatidae</taxon>
        <taxon>Leishmaniinae</taxon>
        <taxon>Leishmania</taxon>
    </lineage>
</organism>